<dbReference type="RefSeq" id="WP_327967261.1">
    <property type="nucleotide sequence ID" value="NZ_JARMQG010000084.1"/>
</dbReference>
<name>A0ABU6N806_9BACI</name>
<dbReference type="Proteomes" id="UP001330749">
    <property type="component" value="Unassembled WGS sequence"/>
</dbReference>
<evidence type="ECO:0008006" key="3">
    <source>
        <dbReference type="Google" id="ProtNLM"/>
    </source>
</evidence>
<evidence type="ECO:0000313" key="1">
    <source>
        <dbReference type="EMBL" id="MED3562348.1"/>
    </source>
</evidence>
<comment type="caution">
    <text evidence="1">The sequence shown here is derived from an EMBL/GenBank/DDBJ whole genome shotgun (WGS) entry which is preliminary data.</text>
</comment>
<gene>
    <name evidence="1" type="ORF">P4447_07755</name>
</gene>
<organism evidence="1 2">
    <name type="scientific">Bacillus xiapuensis</name>
    <dbReference type="NCBI Taxonomy" id="2014075"/>
    <lineage>
        <taxon>Bacteria</taxon>
        <taxon>Bacillati</taxon>
        <taxon>Bacillota</taxon>
        <taxon>Bacilli</taxon>
        <taxon>Bacillales</taxon>
        <taxon>Bacillaceae</taxon>
        <taxon>Bacillus</taxon>
    </lineage>
</organism>
<protein>
    <recommendedName>
        <fullName evidence="3">Post-SET domain-containing protein</fullName>
    </recommendedName>
</protein>
<reference evidence="1 2" key="1">
    <citation type="submission" date="2023-03" db="EMBL/GenBank/DDBJ databases">
        <title>Bacillus Genome Sequencing.</title>
        <authorList>
            <person name="Dunlap C."/>
        </authorList>
    </citation>
    <scope>NUCLEOTIDE SEQUENCE [LARGE SCALE GENOMIC DNA]</scope>
    <source>
        <strain evidence="1 2">B-14544</strain>
    </source>
</reference>
<sequence length="61" mass="7220">MTKEEFEEKYCKESGITKQEYDKYEVTLPCNCDYEGCEGWAAVTNTQYHIRAHMELYGNIK</sequence>
<proteinExistence type="predicted"/>
<keyword evidence="2" id="KW-1185">Reference proteome</keyword>
<accession>A0ABU6N806</accession>
<evidence type="ECO:0000313" key="2">
    <source>
        <dbReference type="Proteomes" id="UP001330749"/>
    </source>
</evidence>
<dbReference type="EMBL" id="JARMQG010000084">
    <property type="protein sequence ID" value="MED3562348.1"/>
    <property type="molecule type" value="Genomic_DNA"/>
</dbReference>